<keyword evidence="1" id="KW-1133">Transmembrane helix</keyword>
<evidence type="ECO:0000256" key="1">
    <source>
        <dbReference type="SAM" id="Phobius"/>
    </source>
</evidence>
<keyword evidence="1" id="KW-0472">Membrane</keyword>
<keyword evidence="1" id="KW-0812">Transmembrane</keyword>
<gene>
    <name evidence="2" type="ORF">ENO47_02305</name>
</gene>
<organism evidence="2">
    <name type="scientific">Hydrogenobacter sp</name>
    <dbReference type="NCBI Taxonomy" id="2152829"/>
    <lineage>
        <taxon>Bacteria</taxon>
        <taxon>Pseudomonadati</taxon>
        <taxon>Aquificota</taxon>
        <taxon>Aquificia</taxon>
        <taxon>Aquificales</taxon>
        <taxon>Aquificaceae</taxon>
        <taxon>Hydrogenobacter</taxon>
    </lineage>
</organism>
<sequence length="135" mass="16069">MIKSLLFLHLFFAIVWVGGMVYSLLFLRPSLREIAQEEQRGKFLKQVFSKFFLAVWLSIIVLFLTGMSLWHGYRKDFSDNSLFHIKLFLFGLMVIIFTYIYFFLFRRNKLSHIPNLIGVNLLLSILILLIIIYIR</sequence>
<dbReference type="AlphaFoldDB" id="A0A7C2ZI48"/>
<feature type="transmembrane region" description="Helical" evidence="1">
    <location>
        <begin position="6"/>
        <end position="27"/>
    </location>
</feature>
<evidence type="ECO:0008006" key="3">
    <source>
        <dbReference type="Google" id="ProtNLM"/>
    </source>
</evidence>
<feature type="transmembrane region" description="Helical" evidence="1">
    <location>
        <begin position="116"/>
        <end position="134"/>
    </location>
</feature>
<accession>A0A7C2ZI48</accession>
<dbReference type="EMBL" id="DSFP01000027">
    <property type="protein sequence ID" value="HEW45492.1"/>
    <property type="molecule type" value="Genomic_DNA"/>
</dbReference>
<reference evidence="2" key="1">
    <citation type="journal article" date="2020" name="mSystems">
        <title>Genome- and Community-Level Interaction Insights into Carbon Utilization and Element Cycling Functions of Hydrothermarchaeota in Hydrothermal Sediment.</title>
        <authorList>
            <person name="Zhou Z."/>
            <person name="Liu Y."/>
            <person name="Xu W."/>
            <person name="Pan J."/>
            <person name="Luo Z.H."/>
            <person name="Li M."/>
        </authorList>
    </citation>
    <scope>NUCLEOTIDE SEQUENCE [LARGE SCALE GENOMIC DNA]</scope>
    <source>
        <strain evidence="2">SpSt-132</strain>
    </source>
</reference>
<proteinExistence type="predicted"/>
<comment type="caution">
    <text evidence="2">The sequence shown here is derived from an EMBL/GenBank/DDBJ whole genome shotgun (WGS) entry which is preliminary data.</text>
</comment>
<protein>
    <recommendedName>
        <fullName evidence="3">Copper resistance protein D domain-containing protein</fullName>
    </recommendedName>
</protein>
<evidence type="ECO:0000313" key="2">
    <source>
        <dbReference type="EMBL" id="HEW45492.1"/>
    </source>
</evidence>
<feature type="transmembrane region" description="Helical" evidence="1">
    <location>
        <begin position="82"/>
        <end position="104"/>
    </location>
</feature>
<name>A0A7C2ZI48_9AQUI</name>
<feature type="transmembrane region" description="Helical" evidence="1">
    <location>
        <begin position="47"/>
        <end position="70"/>
    </location>
</feature>